<feature type="compositionally biased region" description="Polar residues" evidence="1">
    <location>
        <begin position="134"/>
        <end position="170"/>
    </location>
</feature>
<dbReference type="Proteomes" id="UP000002748">
    <property type="component" value="Unassembled WGS sequence"/>
</dbReference>
<dbReference type="AlphaFoldDB" id="J4ULC6"/>
<reference evidence="2 3" key="1">
    <citation type="journal article" date="2012" name="Eukaryot. Cell">
        <title>Draft genome sequence of CBS 2479, the standard type strain of Trichosporon asahii.</title>
        <authorList>
            <person name="Yang R.Y."/>
            <person name="Li H.T."/>
            <person name="Zhu H."/>
            <person name="Zhou G.P."/>
            <person name="Wang M."/>
            <person name="Wang L."/>
        </authorList>
    </citation>
    <scope>NUCLEOTIDE SEQUENCE [LARGE SCALE GENOMIC DNA]</scope>
    <source>
        <strain evidence="3">ATCC 90039 / CBS 2479 / JCM 2466 / KCTC 7840 / NCYC 2677 / UAMH 7654</strain>
    </source>
</reference>
<dbReference type="VEuPathDB" id="FungiDB:A1Q1_02105"/>
<feature type="compositionally biased region" description="Polar residues" evidence="1">
    <location>
        <begin position="37"/>
        <end position="48"/>
    </location>
</feature>
<comment type="caution">
    <text evidence="2">The sequence shown here is derived from an EMBL/GenBank/DDBJ whole genome shotgun (WGS) entry which is preliminary data.</text>
</comment>
<feature type="compositionally biased region" description="Low complexity" evidence="1">
    <location>
        <begin position="12"/>
        <end position="25"/>
    </location>
</feature>
<feature type="compositionally biased region" description="Basic and acidic residues" evidence="1">
    <location>
        <begin position="181"/>
        <end position="190"/>
    </location>
</feature>
<dbReference type="OrthoDB" id="2595549at2759"/>
<feature type="region of interest" description="Disordered" evidence="1">
    <location>
        <begin position="103"/>
        <end position="196"/>
    </location>
</feature>
<dbReference type="EMBL" id="ALBS01000018">
    <property type="protein sequence ID" value="EJT52770.1"/>
    <property type="molecule type" value="Genomic_DNA"/>
</dbReference>
<feature type="region of interest" description="Disordered" evidence="1">
    <location>
        <begin position="316"/>
        <end position="366"/>
    </location>
</feature>
<dbReference type="HOGENOM" id="CLU_504337_0_0_1"/>
<accession>J4ULC6</accession>
<gene>
    <name evidence="2" type="ORF">A1Q1_02105</name>
</gene>
<organism evidence="2 3">
    <name type="scientific">Trichosporon asahii var. asahii (strain ATCC 90039 / CBS 2479 / JCM 2466 / KCTC 7840 / NBRC 103889/ NCYC 2677 / UAMH 7654)</name>
    <name type="common">Yeast</name>
    <dbReference type="NCBI Taxonomy" id="1186058"/>
    <lineage>
        <taxon>Eukaryota</taxon>
        <taxon>Fungi</taxon>
        <taxon>Dikarya</taxon>
        <taxon>Basidiomycota</taxon>
        <taxon>Agaricomycotina</taxon>
        <taxon>Tremellomycetes</taxon>
        <taxon>Trichosporonales</taxon>
        <taxon>Trichosporonaceae</taxon>
        <taxon>Trichosporon</taxon>
    </lineage>
</organism>
<feature type="region of interest" description="Disordered" evidence="1">
    <location>
        <begin position="68"/>
        <end position="91"/>
    </location>
</feature>
<proteinExistence type="predicted"/>
<evidence type="ECO:0000256" key="1">
    <source>
        <dbReference type="SAM" id="MobiDB-lite"/>
    </source>
</evidence>
<feature type="compositionally biased region" description="Basic and acidic residues" evidence="1">
    <location>
        <begin position="124"/>
        <end position="133"/>
    </location>
</feature>
<sequence>MAAIKAYVPRNSSLPPSSNAGSPSPSTLPKRPAYVPRSTTQSPSASDTLKNDAEQILKLLAKLPAPLTSSLPKTFVSSPRPASQSSIGSSKYSSFKAFARAVKRKSSDDDESNGLGLSGTGSSKRPELKRARTDNSATGPAATPSSHELTRSISATNSSGLTPPTRSAHLSSPHRPARSSLRHEIKERKAGQGTADWSKDQWSSLFQSLGTRAHSLKRYGDAFLNPAGAKGHLRGRVSEDPLRAVLYLTDSLCLYLFRIFCEERMYGYTKTDSIVQLDGLRGFIAGRWQSRLKSDDAHRDLIRGMIGFIRRAKDLSTPHSSSAPLANGSANGTHGSSASNHGPSPASSSASPGALARSPASTSSEIPPDVLKLLTTTASASTNASKAILASRHHLSLRTLRNSFPTTWDRAVNSELAEDIMPAPGDSLGCARFLDIDDPDTFAWPIELGMQNAIAHVAVFGRALVREFSEVAGKPWEAVLTEADSPDAR</sequence>
<dbReference type="RefSeq" id="XP_014184110.1">
    <property type="nucleotide sequence ID" value="XM_014328635.1"/>
</dbReference>
<feature type="region of interest" description="Disordered" evidence="1">
    <location>
        <begin position="1"/>
        <end position="51"/>
    </location>
</feature>
<evidence type="ECO:0000313" key="2">
    <source>
        <dbReference type="EMBL" id="EJT52770.1"/>
    </source>
</evidence>
<protein>
    <submittedName>
        <fullName evidence="2">Uncharacterized protein</fullName>
    </submittedName>
</protein>
<name>J4ULC6_TRIAS</name>
<evidence type="ECO:0000313" key="3">
    <source>
        <dbReference type="Proteomes" id="UP000002748"/>
    </source>
</evidence>
<feature type="compositionally biased region" description="Polar residues" evidence="1">
    <location>
        <begin position="317"/>
        <end position="334"/>
    </location>
</feature>
<feature type="compositionally biased region" description="Low complexity" evidence="1">
    <location>
        <begin position="335"/>
        <end position="361"/>
    </location>
</feature>
<dbReference type="KEGG" id="tasa:A1Q1_02105"/>
<dbReference type="GeneID" id="25985619"/>